<sequence length="74" mass="7778">MHCARCRMGGRIRAFCHGSDIAPVRVAENSREVPGESVTVHTYVREPAAGPGRPVSRGDLVAAGRAAGRAGLPR</sequence>
<evidence type="ECO:0000313" key="2">
    <source>
        <dbReference type="Proteomes" id="UP000630887"/>
    </source>
</evidence>
<evidence type="ECO:0000313" key="1">
    <source>
        <dbReference type="EMBL" id="GIG09674.1"/>
    </source>
</evidence>
<organism evidence="1 2">
    <name type="scientific">Catellatospora coxensis</name>
    <dbReference type="NCBI Taxonomy" id="310354"/>
    <lineage>
        <taxon>Bacteria</taxon>
        <taxon>Bacillati</taxon>
        <taxon>Actinomycetota</taxon>
        <taxon>Actinomycetes</taxon>
        <taxon>Micromonosporales</taxon>
        <taxon>Micromonosporaceae</taxon>
        <taxon>Catellatospora</taxon>
    </lineage>
</organism>
<keyword evidence="2" id="KW-1185">Reference proteome</keyword>
<accession>A0A8J3L1S3</accession>
<dbReference type="EMBL" id="BONI01000070">
    <property type="protein sequence ID" value="GIG09674.1"/>
    <property type="molecule type" value="Genomic_DNA"/>
</dbReference>
<protein>
    <submittedName>
        <fullName evidence="1">Uncharacterized protein</fullName>
    </submittedName>
</protein>
<name>A0A8J3L1S3_9ACTN</name>
<comment type="caution">
    <text evidence="1">The sequence shown here is derived from an EMBL/GenBank/DDBJ whole genome shotgun (WGS) entry which is preliminary data.</text>
</comment>
<reference evidence="1 2" key="1">
    <citation type="submission" date="2021-01" db="EMBL/GenBank/DDBJ databases">
        <title>Whole genome shotgun sequence of Catellatospora coxensis NBRC 107359.</title>
        <authorList>
            <person name="Komaki H."/>
            <person name="Tamura T."/>
        </authorList>
    </citation>
    <scope>NUCLEOTIDE SEQUENCE [LARGE SCALE GENOMIC DNA]</scope>
    <source>
        <strain evidence="1 2">NBRC 107359</strain>
    </source>
</reference>
<proteinExistence type="predicted"/>
<gene>
    <name evidence="1" type="ORF">Cco03nite_63740</name>
</gene>
<dbReference type="Proteomes" id="UP000630887">
    <property type="component" value="Unassembled WGS sequence"/>
</dbReference>
<dbReference type="AlphaFoldDB" id="A0A8J3L1S3"/>